<name>A0A5C8NWD3_9BURK</name>
<proteinExistence type="predicted"/>
<keyword evidence="3" id="KW-1185">Reference proteome</keyword>
<organism evidence="2 3">
    <name type="scientific">Zeimonas arvi</name>
    <dbReference type="NCBI Taxonomy" id="2498847"/>
    <lineage>
        <taxon>Bacteria</taxon>
        <taxon>Pseudomonadati</taxon>
        <taxon>Pseudomonadota</taxon>
        <taxon>Betaproteobacteria</taxon>
        <taxon>Burkholderiales</taxon>
        <taxon>Burkholderiaceae</taxon>
        <taxon>Zeimonas</taxon>
    </lineage>
</organism>
<evidence type="ECO:0000256" key="1">
    <source>
        <dbReference type="SAM" id="MobiDB-lite"/>
    </source>
</evidence>
<dbReference type="RefSeq" id="WP_147704495.1">
    <property type="nucleotide sequence ID" value="NZ_VDUY01000004.1"/>
</dbReference>
<dbReference type="Proteomes" id="UP000321548">
    <property type="component" value="Unassembled WGS sequence"/>
</dbReference>
<feature type="region of interest" description="Disordered" evidence="1">
    <location>
        <begin position="93"/>
        <end position="142"/>
    </location>
</feature>
<evidence type="ECO:0008006" key="4">
    <source>
        <dbReference type="Google" id="ProtNLM"/>
    </source>
</evidence>
<dbReference type="OrthoDB" id="5485224at2"/>
<dbReference type="AlphaFoldDB" id="A0A5C8NWD3"/>
<comment type="caution">
    <text evidence="2">The sequence shown here is derived from an EMBL/GenBank/DDBJ whole genome shotgun (WGS) entry which is preliminary data.</text>
</comment>
<protein>
    <recommendedName>
        <fullName evidence="4">FecR protein domain-containing protein</fullName>
    </recommendedName>
</protein>
<feature type="compositionally biased region" description="Low complexity" evidence="1">
    <location>
        <begin position="96"/>
        <end position="129"/>
    </location>
</feature>
<accession>A0A5C8NWD3</accession>
<evidence type="ECO:0000313" key="3">
    <source>
        <dbReference type="Proteomes" id="UP000321548"/>
    </source>
</evidence>
<gene>
    <name evidence="2" type="ORF">FHP08_10915</name>
</gene>
<reference evidence="2 3" key="1">
    <citation type="submission" date="2019-06" db="EMBL/GenBank/DDBJ databases">
        <title>Quisquiliibacterium sp. nov., isolated from a maize field.</title>
        <authorList>
            <person name="Lin S.-Y."/>
            <person name="Tsai C.-F."/>
            <person name="Young C.-C."/>
        </authorList>
    </citation>
    <scope>NUCLEOTIDE SEQUENCE [LARGE SCALE GENOMIC DNA]</scope>
    <source>
        <strain evidence="2 3">CC-CFT501</strain>
    </source>
</reference>
<sequence>MIRMGAGAALSVLSFDDRIGPFRLTQGILNVRVLRVDRGQMFEVDTPNLAFTIRQPGDYRIEVDPRGDSTTIFVRQGQGEVYGEGTAAVRVPQQRVSGGPVAATAPVAPTRRSVSGAAVRRRQPPAQRALEPDRPRGRKAQA</sequence>
<dbReference type="EMBL" id="VDUY01000004">
    <property type="protein sequence ID" value="TXL65300.1"/>
    <property type="molecule type" value="Genomic_DNA"/>
</dbReference>
<evidence type="ECO:0000313" key="2">
    <source>
        <dbReference type="EMBL" id="TXL65300.1"/>
    </source>
</evidence>